<name>A0A7X9DK30_UNCKA</name>
<evidence type="ECO:0000313" key="2">
    <source>
        <dbReference type="EMBL" id="NMB69625.1"/>
    </source>
</evidence>
<gene>
    <name evidence="2" type="ORF">GYA27_00275</name>
</gene>
<evidence type="ECO:0000313" key="3">
    <source>
        <dbReference type="Proteomes" id="UP000526033"/>
    </source>
</evidence>
<dbReference type="Proteomes" id="UP000526033">
    <property type="component" value="Unassembled WGS sequence"/>
</dbReference>
<accession>A0A7X9DK30</accession>
<dbReference type="EMBL" id="JAAZNL010000003">
    <property type="protein sequence ID" value="NMB69625.1"/>
    <property type="molecule type" value="Genomic_DNA"/>
</dbReference>
<feature type="transmembrane region" description="Helical" evidence="1">
    <location>
        <begin position="52"/>
        <end position="70"/>
    </location>
</feature>
<reference evidence="2 3" key="1">
    <citation type="journal article" date="2020" name="Biotechnol. Biofuels">
        <title>New insights from the biogas microbiome by comprehensive genome-resolved metagenomics of nearly 1600 species originating from multiple anaerobic digesters.</title>
        <authorList>
            <person name="Campanaro S."/>
            <person name="Treu L."/>
            <person name="Rodriguez-R L.M."/>
            <person name="Kovalovszki A."/>
            <person name="Ziels R.M."/>
            <person name="Maus I."/>
            <person name="Zhu X."/>
            <person name="Kougias P.G."/>
            <person name="Basile A."/>
            <person name="Luo G."/>
            <person name="Schluter A."/>
            <person name="Konstantinidis K.T."/>
            <person name="Angelidaki I."/>
        </authorList>
    </citation>
    <scope>NUCLEOTIDE SEQUENCE [LARGE SCALE GENOMIC DNA]</scope>
    <source>
        <strain evidence="2">AS27yjCOA_165</strain>
    </source>
</reference>
<keyword evidence="1" id="KW-0472">Membrane</keyword>
<sequence>MVMPTLYVVGLVVGTILSYKRPASTSLVAMFIFLAFGLTVCLFSDAEILGKTLFLFGVGIALGQILRALLMRKGDSQPIGR</sequence>
<keyword evidence="1" id="KW-0812">Transmembrane</keyword>
<keyword evidence="1" id="KW-1133">Transmembrane helix</keyword>
<feature type="transmembrane region" description="Helical" evidence="1">
    <location>
        <begin position="27"/>
        <end position="46"/>
    </location>
</feature>
<protein>
    <submittedName>
        <fullName evidence="2">Uncharacterized protein</fullName>
    </submittedName>
</protein>
<comment type="caution">
    <text evidence="2">The sequence shown here is derived from an EMBL/GenBank/DDBJ whole genome shotgun (WGS) entry which is preliminary data.</text>
</comment>
<proteinExistence type="predicted"/>
<evidence type="ECO:0000256" key="1">
    <source>
        <dbReference type="SAM" id="Phobius"/>
    </source>
</evidence>
<organism evidence="2 3">
    <name type="scientific">candidate division WWE3 bacterium</name>
    <dbReference type="NCBI Taxonomy" id="2053526"/>
    <lineage>
        <taxon>Bacteria</taxon>
        <taxon>Katanobacteria</taxon>
    </lineage>
</organism>
<dbReference type="AlphaFoldDB" id="A0A7X9DK30"/>